<accession>A0ABQ8TXE3</accession>
<keyword evidence="3" id="KW-1185">Reference proteome</keyword>
<evidence type="ECO:0000313" key="2">
    <source>
        <dbReference type="EMBL" id="KAJ4450816.1"/>
    </source>
</evidence>
<reference evidence="2 3" key="1">
    <citation type="journal article" date="2022" name="Allergy">
        <title>Genome assembly and annotation of Periplaneta americana reveal a comprehensive cockroach allergen profile.</title>
        <authorList>
            <person name="Wang L."/>
            <person name="Xiong Q."/>
            <person name="Saelim N."/>
            <person name="Wang L."/>
            <person name="Nong W."/>
            <person name="Wan A.T."/>
            <person name="Shi M."/>
            <person name="Liu X."/>
            <person name="Cao Q."/>
            <person name="Hui J.H.L."/>
            <person name="Sookrung N."/>
            <person name="Leung T.F."/>
            <person name="Tungtrongchitr A."/>
            <person name="Tsui S.K.W."/>
        </authorList>
    </citation>
    <scope>NUCLEOTIDE SEQUENCE [LARGE SCALE GENOMIC DNA]</scope>
    <source>
        <strain evidence="2">PWHHKU_190912</strain>
    </source>
</reference>
<protein>
    <recommendedName>
        <fullName evidence="1">DUF4817 domain-containing protein</fullName>
    </recommendedName>
</protein>
<name>A0ABQ8TXE3_PERAM</name>
<comment type="caution">
    <text evidence="2">The sequence shown here is derived from an EMBL/GenBank/DDBJ whole genome shotgun (WGS) entry which is preliminary data.</text>
</comment>
<sequence length="106" mass="12358">MSPPIYSDMCNNRENVLGLPDLAQQNIAECSFQFRAECQVCKFRRQFANSPVPDKTTIYRLVKKFKETGSVQNKKPHVNKGVLTIEEKLDEISLWLEQSFYKFLCH</sequence>
<evidence type="ECO:0000259" key="1">
    <source>
        <dbReference type="Pfam" id="PF16087"/>
    </source>
</evidence>
<feature type="domain" description="DUF4817" evidence="1">
    <location>
        <begin position="42"/>
        <end position="72"/>
    </location>
</feature>
<organism evidence="2 3">
    <name type="scientific">Periplaneta americana</name>
    <name type="common">American cockroach</name>
    <name type="synonym">Blatta americana</name>
    <dbReference type="NCBI Taxonomy" id="6978"/>
    <lineage>
        <taxon>Eukaryota</taxon>
        <taxon>Metazoa</taxon>
        <taxon>Ecdysozoa</taxon>
        <taxon>Arthropoda</taxon>
        <taxon>Hexapoda</taxon>
        <taxon>Insecta</taxon>
        <taxon>Pterygota</taxon>
        <taxon>Neoptera</taxon>
        <taxon>Polyneoptera</taxon>
        <taxon>Dictyoptera</taxon>
        <taxon>Blattodea</taxon>
        <taxon>Blattoidea</taxon>
        <taxon>Blattidae</taxon>
        <taxon>Blattinae</taxon>
        <taxon>Periplaneta</taxon>
    </lineage>
</organism>
<dbReference type="InterPro" id="IPR032135">
    <property type="entry name" value="DUF4817"/>
</dbReference>
<dbReference type="Proteomes" id="UP001148838">
    <property type="component" value="Unassembled WGS sequence"/>
</dbReference>
<dbReference type="Pfam" id="PF16087">
    <property type="entry name" value="DUF4817"/>
    <property type="match status" value="1"/>
</dbReference>
<gene>
    <name evidence="2" type="ORF">ANN_02246</name>
</gene>
<proteinExistence type="predicted"/>
<evidence type="ECO:0000313" key="3">
    <source>
        <dbReference type="Proteomes" id="UP001148838"/>
    </source>
</evidence>
<dbReference type="EMBL" id="JAJSOF020000001">
    <property type="protein sequence ID" value="KAJ4450816.1"/>
    <property type="molecule type" value="Genomic_DNA"/>
</dbReference>